<accession>K2S158</accession>
<name>K2S158_MACPH</name>
<dbReference type="VEuPathDB" id="FungiDB:MPH_04038"/>
<dbReference type="InParanoid" id="K2S158"/>
<dbReference type="EMBL" id="AHHD01000180">
    <property type="protein sequence ID" value="EKG18692.1"/>
    <property type="molecule type" value="Genomic_DNA"/>
</dbReference>
<dbReference type="OrthoDB" id="3942872at2759"/>
<sequence length="134" mass="14996">MSSAVNRLMALPDTVRDIVILLYEIGAPHRRLSDMNSWREFSYSDADHELLWSFLRQTGQEDLFDLMRLLRTTSPAQSRASSSWRCGSLAVPATAHGSSTSFTPTTARGTPRPRPPWARTGPTSTSSSSCREWH</sequence>
<reference evidence="2 3" key="1">
    <citation type="journal article" date="2012" name="BMC Genomics">
        <title>Tools to kill: Genome of one of the most destructive plant pathogenic fungi Macrophomina phaseolina.</title>
        <authorList>
            <person name="Islam M.S."/>
            <person name="Haque M.S."/>
            <person name="Islam M.M."/>
            <person name="Emdad E.M."/>
            <person name="Halim A."/>
            <person name="Hossen Q.M.M."/>
            <person name="Hossain M.Z."/>
            <person name="Ahmed B."/>
            <person name="Rahim S."/>
            <person name="Rahman M.S."/>
            <person name="Alam M.M."/>
            <person name="Hou S."/>
            <person name="Wan X."/>
            <person name="Saito J.A."/>
            <person name="Alam M."/>
        </authorList>
    </citation>
    <scope>NUCLEOTIDE SEQUENCE [LARGE SCALE GENOMIC DNA]</scope>
    <source>
        <strain evidence="2 3">MS6</strain>
    </source>
</reference>
<gene>
    <name evidence="2" type="ORF">MPH_04038</name>
</gene>
<evidence type="ECO:0000313" key="2">
    <source>
        <dbReference type="EMBL" id="EKG18692.1"/>
    </source>
</evidence>
<evidence type="ECO:0000256" key="1">
    <source>
        <dbReference type="SAM" id="MobiDB-lite"/>
    </source>
</evidence>
<comment type="caution">
    <text evidence="2">The sequence shown here is derived from an EMBL/GenBank/DDBJ whole genome shotgun (WGS) entry which is preliminary data.</text>
</comment>
<feature type="region of interest" description="Disordered" evidence="1">
    <location>
        <begin position="93"/>
        <end position="134"/>
    </location>
</feature>
<feature type="compositionally biased region" description="Polar residues" evidence="1">
    <location>
        <begin position="124"/>
        <end position="134"/>
    </location>
</feature>
<dbReference type="AlphaFoldDB" id="K2S158"/>
<proteinExistence type="predicted"/>
<dbReference type="HOGENOM" id="CLU_1896622_0_0_1"/>
<organism evidence="2 3">
    <name type="scientific">Macrophomina phaseolina (strain MS6)</name>
    <name type="common">Charcoal rot fungus</name>
    <dbReference type="NCBI Taxonomy" id="1126212"/>
    <lineage>
        <taxon>Eukaryota</taxon>
        <taxon>Fungi</taxon>
        <taxon>Dikarya</taxon>
        <taxon>Ascomycota</taxon>
        <taxon>Pezizomycotina</taxon>
        <taxon>Dothideomycetes</taxon>
        <taxon>Dothideomycetes incertae sedis</taxon>
        <taxon>Botryosphaeriales</taxon>
        <taxon>Botryosphaeriaceae</taxon>
        <taxon>Macrophomina</taxon>
    </lineage>
</organism>
<protein>
    <submittedName>
        <fullName evidence="2">Uncharacterized protein</fullName>
    </submittedName>
</protein>
<dbReference type="Proteomes" id="UP000007129">
    <property type="component" value="Unassembled WGS sequence"/>
</dbReference>
<evidence type="ECO:0000313" key="3">
    <source>
        <dbReference type="Proteomes" id="UP000007129"/>
    </source>
</evidence>